<dbReference type="AlphaFoldDB" id="A0A6P5SZG9"/>
<dbReference type="Proteomes" id="UP000515124">
    <property type="component" value="Unplaced"/>
</dbReference>
<protein>
    <submittedName>
        <fullName evidence="3">Uncharacterized protein LOC110761004 isoform X1</fullName>
    </submittedName>
</protein>
<name>A0A6P5SZG9_PRUAV</name>
<sequence length="299" mass="32903">MEAKMVIWKKKKKRKKEVFFLICPLVLWFCSLFCDSRTKIVLSLPHFFFCVCQKPVYAFTKRDNHPASQILGWKTIMVHQDEGWPLGLRPLNARVGLIRSRDFSAGSVSFSTLVSGSPTFSIAASSSSSSLDLDTESTGSFFHDKSITLGRLIGVSGIIGLSRRSTRRGAVETFKGKKNHKSKTWLFSLCSKLTSDSVNESNNTPSLGHFLEAERRASNNNINRRNHGGPNEYGTDNFSPAVPVSDPNRLFVDSLVAAGQPSSSERADGGARSNRELLEYGNGFGTPLVSSCLCGQLVK</sequence>
<dbReference type="GeneID" id="110761004"/>
<organism evidence="2 3">
    <name type="scientific">Prunus avium</name>
    <name type="common">Cherry</name>
    <name type="synonym">Cerasus avium</name>
    <dbReference type="NCBI Taxonomy" id="42229"/>
    <lineage>
        <taxon>Eukaryota</taxon>
        <taxon>Viridiplantae</taxon>
        <taxon>Streptophyta</taxon>
        <taxon>Embryophyta</taxon>
        <taxon>Tracheophyta</taxon>
        <taxon>Spermatophyta</taxon>
        <taxon>Magnoliopsida</taxon>
        <taxon>eudicotyledons</taxon>
        <taxon>Gunneridae</taxon>
        <taxon>Pentapetalae</taxon>
        <taxon>rosids</taxon>
        <taxon>fabids</taxon>
        <taxon>Rosales</taxon>
        <taxon>Rosaceae</taxon>
        <taxon>Amygdaloideae</taxon>
        <taxon>Amygdaleae</taxon>
        <taxon>Prunus</taxon>
    </lineage>
</organism>
<accession>A0A6P5SZG9</accession>
<feature type="region of interest" description="Disordered" evidence="1">
    <location>
        <begin position="220"/>
        <end position="240"/>
    </location>
</feature>
<evidence type="ECO:0000313" key="3">
    <source>
        <dbReference type="RefSeq" id="XP_021819068.1"/>
    </source>
</evidence>
<evidence type="ECO:0000313" key="2">
    <source>
        <dbReference type="Proteomes" id="UP000515124"/>
    </source>
</evidence>
<dbReference type="RefSeq" id="XP_021819068.1">
    <property type="nucleotide sequence ID" value="XM_021963376.1"/>
</dbReference>
<proteinExistence type="predicted"/>
<dbReference type="PANTHER" id="PTHR33544:SF3">
    <property type="entry name" value="60S RIBOSOMAL PROTEIN L36"/>
    <property type="match status" value="1"/>
</dbReference>
<keyword evidence="2" id="KW-1185">Reference proteome</keyword>
<reference evidence="3" key="1">
    <citation type="submission" date="2025-08" db="UniProtKB">
        <authorList>
            <consortium name="RefSeq"/>
        </authorList>
    </citation>
    <scope>IDENTIFICATION</scope>
</reference>
<evidence type="ECO:0000256" key="1">
    <source>
        <dbReference type="SAM" id="MobiDB-lite"/>
    </source>
</evidence>
<dbReference type="InterPro" id="IPR040344">
    <property type="entry name" value="At3g17950-like"/>
</dbReference>
<dbReference type="KEGG" id="pavi:110761004"/>
<gene>
    <name evidence="3" type="primary">LOC110761004</name>
</gene>
<dbReference type="PANTHER" id="PTHR33544">
    <property type="entry name" value="DUF4005 DOMAIN-CONTAINING PROTEIN-RELATED"/>
    <property type="match status" value="1"/>
</dbReference>